<evidence type="ECO:0000256" key="1">
    <source>
        <dbReference type="SAM" id="MobiDB-lite"/>
    </source>
</evidence>
<evidence type="ECO:0000313" key="2">
    <source>
        <dbReference type="EMBL" id="KAG2488793.1"/>
    </source>
</evidence>
<evidence type="ECO:0008006" key="4">
    <source>
        <dbReference type="Google" id="ProtNLM"/>
    </source>
</evidence>
<feature type="compositionally biased region" description="Basic and acidic residues" evidence="1">
    <location>
        <begin position="1"/>
        <end position="15"/>
    </location>
</feature>
<proteinExistence type="predicted"/>
<dbReference type="InterPro" id="IPR040521">
    <property type="entry name" value="KDZ"/>
</dbReference>
<dbReference type="PANTHER" id="PTHR33104:SF2">
    <property type="entry name" value="CXC3 LIKE CYSTEINE CLUSTER DOMAIN-CONTAINING PROTEIN"/>
    <property type="match status" value="1"/>
</dbReference>
<dbReference type="OrthoDB" id="544270at2759"/>
<accession>A0A835XRA3</accession>
<feature type="compositionally biased region" description="Acidic residues" evidence="1">
    <location>
        <begin position="252"/>
        <end position="262"/>
    </location>
</feature>
<reference evidence="2" key="1">
    <citation type="journal article" date="2020" name="bioRxiv">
        <title>Comparative genomics of Chlamydomonas.</title>
        <authorList>
            <person name="Craig R.J."/>
            <person name="Hasan A.R."/>
            <person name="Ness R.W."/>
            <person name="Keightley P.D."/>
        </authorList>
    </citation>
    <scope>NUCLEOTIDE SEQUENCE</scope>
    <source>
        <strain evidence="2">CCAP 11/70</strain>
    </source>
</reference>
<comment type="caution">
    <text evidence="2">The sequence shown here is derived from an EMBL/GenBank/DDBJ whole genome shotgun (WGS) entry which is preliminary data.</text>
</comment>
<name>A0A835XRA3_9CHLO</name>
<keyword evidence="3" id="KW-1185">Reference proteome</keyword>
<feature type="region of interest" description="Disordered" evidence="1">
    <location>
        <begin position="1"/>
        <end position="92"/>
    </location>
</feature>
<feature type="region of interest" description="Disordered" evidence="1">
    <location>
        <begin position="250"/>
        <end position="269"/>
    </location>
</feature>
<gene>
    <name evidence="2" type="ORF">HYH03_012593</name>
</gene>
<dbReference type="Pfam" id="PF18758">
    <property type="entry name" value="KDZ"/>
    <property type="match status" value="1"/>
</dbReference>
<dbReference type="AlphaFoldDB" id="A0A835XRA3"/>
<dbReference type="EMBL" id="JAEHOE010000079">
    <property type="protein sequence ID" value="KAG2488793.1"/>
    <property type="molecule type" value="Genomic_DNA"/>
</dbReference>
<feature type="compositionally biased region" description="Low complexity" evidence="1">
    <location>
        <begin position="58"/>
        <end position="72"/>
    </location>
</feature>
<organism evidence="2 3">
    <name type="scientific">Edaphochlamys debaryana</name>
    <dbReference type="NCBI Taxonomy" id="47281"/>
    <lineage>
        <taxon>Eukaryota</taxon>
        <taxon>Viridiplantae</taxon>
        <taxon>Chlorophyta</taxon>
        <taxon>core chlorophytes</taxon>
        <taxon>Chlorophyceae</taxon>
        <taxon>CS clade</taxon>
        <taxon>Chlamydomonadales</taxon>
        <taxon>Chlamydomonadales incertae sedis</taxon>
        <taxon>Edaphochlamys</taxon>
    </lineage>
</organism>
<dbReference type="PANTHER" id="PTHR33104">
    <property type="entry name" value="SI:DKEY-29D5.2"/>
    <property type="match status" value="1"/>
</dbReference>
<evidence type="ECO:0000313" key="3">
    <source>
        <dbReference type="Proteomes" id="UP000612055"/>
    </source>
</evidence>
<dbReference type="Proteomes" id="UP000612055">
    <property type="component" value="Unassembled WGS sequence"/>
</dbReference>
<sequence length="913" mass="98378">MPAGDDIPKGQRSEPSKVTAAPTWRPASPPPQEQHQRAPRPGQLVPRGGQGAKKRARAGVQHGGAPAAAGAPLPNPRSAAHRQRVEREEAAWDAASPALEQAFVTHAHLHAQQERELAAAILAIAQGRVDSACERLCAAHSRNCAGATFSWVVGAETQLPLMSVRYVGLNCSGIVYLSTAKCSRCGDSFTPTAIEAGCFVSSPVDAHAWYDLQVHKAYGVLCCDGLSVTGFTDFLEAMAVGAPCISGTGAESDTESDSDSELPDQPCSPERLSVDRRRFFASFMACQRARFMCTDLQRLGVTGMDTGALCGCPICSRRPQPPGSEGAEGAQAPEDTPYPLAVAMDACGNKLGHYSSCGAASRDLKPRLSSCFGPVDARVQALHGQGRLNLRSTLGDADADAEADACVCQSSLHCSRPEAPASSGPLDVHGVCGAVCMHGFPVRGIFCDMQTPEQFAYYLLMLGHLVKERPDLKHVYIDFGCRFKHTWSRYVARQPDLPQSAAQLKIMVNWMHGAGHDLACQLTNSGRFTEGAGRQIGEEIEQLWSSTKPVGPLARYMTLARRRDFIEMALASVSRAKSKRVVQLLVRAYKRTVAKIRESEVEVRKAESAARAAGVEDPAAAAARFVQSAVGTSPPGGVPGDTDAWQMDYVLLRLRRAEMEGLKDKAPSLAVVSSSSAVALAAASTSAQITKVDAALRRLEGKHGLLPDGWKQWKRGHGPFDAALQRLCEREVRRCQARIGAYVLEVQHGQQERAQAGCADRETKRIQSRLKRKRSQIRTLLDEMYVWQGMQLGPSSVQRLTEDQVKGLYVPGRQPPWATPSSSDAALNLFHGRKCHEAASELARAREHLGYVQMDKSRLENWISGALACIGAARAAKAATGCQGSVHLLDCHMADIQALHTALGASERLLSMP</sequence>
<protein>
    <recommendedName>
        <fullName evidence="4">CxC3 like cysteine cluster domain-containing protein</fullName>
    </recommendedName>
</protein>